<accession>A0A844Z1M1</accession>
<comment type="caution">
    <text evidence="2">The sequence shown here is derived from an EMBL/GenBank/DDBJ whole genome shotgun (WGS) entry which is preliminary data.</text>
</comment>
<reference evidence="2 3" key="1">
    <citation type="submission" date="2019-12" db="EMBL/GenBank/DDBJ databases">
        <title>Genomic-based taxomic classification of the family Erythrobacteraceae.</title>
        <authorList>
            <person name="Xu L."/>
        </authorList>
    </citation>
    <scope>NUCLEOTIDE SEQUENCE [LARGE SCALE GENOMIC DNA]</scope>
    <source>
        <strain evidence="2 3">M0322</strain>
    </source>
</reference>
<feature type="transmembrane region" description="Helical" evidence="1">
    <location>
        <begin position="46"/>
        <end position="65"/>
    </location>
</feature>
<evidence type="ECO:0000256" key="1">
    <source>
        <dbReference type="SAM" id="Phobius"/>
    </source>
</evidence>
<keyword evidence="3" id="KW-1185">Reference proteome</keyword>
<feature type="transmembrane region" description="Helical" evidence="1">
    <location>
        <begin position="156"/>
        <end position="177"/>
    </location>
</feature>
<evidence type="ECO:0000313" key="2">
    <source>
        <dbReference type="EMBL" id="MXO73402.1"/>
    </source>
</evidence>
<feature type="transmembrane region" description="Helical" evidence="1">
    <location>
        <begin position="72"/>
        <end position="91"/>
    </location>
</feature>
<gene>
    <name evidence="2" type="ORF">GRI99_17395</name>
</gene>
<keyword evidence="1" id="KW-0812">Transmembrane</keyword>
<dbReference type="OrthoDB" id="9813621at2"/>
<protein>
    <submittedName>
        <fullName evidence="2">Uncharacterized protein</fullName>
    </submittedName>
</protein>
<feature type="transmembrane region" description="Helical" evidence="1">
    <location>
        <begin position="128"/>
        <end position="150"/>
    </location>
</feature>
<organism evidence="2 3">
    <name type="scientific">Alteraurantiacibacter buctensis</name>
    <dbReference type="NCBI Taxonomy" id="1503981"/>
    <lineage>
        <taxon>Bacteria</taxon>
        <taxon>Pseudomonadati</taxon>
        <taxon>Pseudomonadota</taxon>
        <taxon>Alphaproteobacteria</taxon>
        <taxon>Sphingomonadales</taxon>
        <taxon>Erythrobacteraceae</taxon>
        <taxon>Alteraurantiacibacter</taxon>
    </lineage>
</organism>
<keyword evidence="1" id="KW-1133">Transmembrane helix</keyword>
<keyword evidence="1" id="KW-0472">Membrane</keyword>
<name>A0A844Z1M1_9SPHN</name>
<dbReference type="EMBL" id="WTYV01000009">
    <property type="protein sequence ID" value="MXO73402.1"/>
    <property type="molecule type" value="Genomic_DNA"/>
</dbReference>
<dbReference type="RefSeq" id="WP_160773324.1">
    <property type="nucleotide sequence ID" value="NZ_WTYV01000009.1"/>
</dbReference>
<sequence>MTDRPNKMLTGWRIAGWGALAALLALPAIAMRMTPEVYWTGSDFLFAGVLLGVLGAGTELAIVVGRSAPHKVGIAIAVLALFLTVWINGAVGMLGSEDEPTNLAFIGMALAGVTVGLALRFRPAAMRWVMGGISVGQFAVGLVAMLWTMPGHAVEWGVLAFFALIWGASAWCFRLAAARGRLEPRVTAG</sequence>
<dbReference type="Proteomes" id="UP000466966">
    <property type="component" value="Unassembled WGS sequence"/>
</dbReference>
<dbReference type="AlphaFoldDB" id="A0A844Z1M1"/>
<evidence type="ECO:0000313" key="3">
    <source>
        <dbReference type="Proteomes" id="UP000466966"/>
    </source>
</evidence>
<feature type="transmembrane region" description="Helical" evidence="1">
    <location>
        <begin position="103"/>
        <end position="121"/>
    </location>
</feature>
<proteinExistence type="predicted"/>